<comment type="subunit">
    <text evidence="3 9">Tetramer of two alpha and two beta chains.</text>
</comment>
<dbReference type="EC" id="4.2.1.20" evidence="9"/>
<evidence type="ECO:0000256" key="7">
    <source>
        <dbReference type="ARBA" id="ARBA00023239"/>
    </source>
</evidence>
<evidence type="ECO:0000256" key="10">
    <source>
        <dbReference type="RuleBase" id="RU003662"/>
    </source>
</evidence>
<dbReference type="GO" id="GO:0005829">
    <property type="term" value="C:cytosol"/>
    <property type="evidence" value="ECO:0007669"/>
    <property type="project" value="TreeGrafter"/>
</dbReference>
<dbReference type="PANTHER" id="PTHR43406">
    <property type="entry name" value="TRYPTOPHAN SYNTHASE, ALPHA CHAIN"/>
    <property type="match status" value="1"/>
</dbReference>
<dbReference type="UniPathway" id="UPA00035">
    <property type="reaction ID" value="UER00044"/>
</dbReference>
<evidence type="ECO:0000256" key="9">
    <source>
        <dbReference type="HAMAP-Rule" id="MF_00131"/>
    </source>
</evidence>
<dbReference type="InterPro" id="IPR011060">
    <property type="entry name" value="RibuloseP-bd_barrel"/>
</dbReference>
<dbReference type="InterPro" id="IPR018204">
    <property type="entry name" value="Trp_synthase_alpha_AS"/>
</dbReference>
<evidence type="ECO:0000256" key="2">
    <source>
        <dbReference type="ARBA" id="ARBA00004733"/>
    </source>
</evidence>
<dbReference type="Pfam" id="PF00290">
    <property type="entry name" value="Trp_syntA"/>
    <property type="match status" value="1"/>
</dbReference>
<evidence type="ECO:0000256" key="5">
    <source>
        <dbReference type="ARBA" id="ARBA00022822"/>
    </source>
</evidence>
<comment type="catalytic activity">
    <reaction evidence="8 9">
        <text>(1S,2R)-1-C-(indol-3-yl)glycerol 3-phosphate + L-serine = D-glyceraldehyde 3-phosphate + L-tryptophan + H2O</text>
        <dbReference type="Rhea" id="RHEA:10532"/>
        <dbReference type="ChEBI" id="CHEBI:15377"/>
        <dbReference type="ChEBI" id="CHEBI:33384"/>
        <dbReference type="ChEBI" id="CHEBI:57912"/>
        <dbReference type="ChEBI" id="CHEBI:58866"/>
        <dbReference type="ChEBI" id="CHEBI:59776"/>
        <dbReference type="EC" id="4.2.1.20"/>
    </reaction>
</comment>
<dbReference type="NCBIfam" id="TIGR00262">
    <property type="entry name" value="trpA"/>
    <property type="match status" value="1"/>
</dbReference>
<dbReference type="HAMAP" id="MF_00131">
    <property type="entry name" value="Trp_synth_alpha"/>
    <property type="match status" value="1"/>
</dbReference>
<accession>A0A075G1L3</accession>
<feature type="active site" description="Proton acceptor" evidence="9">
    <location>
        <position position="49"/>
    </location>
</feature>
<evidence type="ECO:0000256" key="8">
    <source>
        <dbReference type="ARBA" id="ARBA00049047"/>
    </source>
</evidence>
<feature type="active site" description="Proton acceptor" evidence="9">
    <location>
        <position position="60"/>
    </location>
</feature>
<comment type="function">
    <text evidence="1 9">The alpha subunit is responsible for the aldol cleavage of indoleglycerol phosphate to indole and glyceraldehyde 3-phosphate.</text>
</comment>
<evidence type="ECO:0000256" key="4">
    <source>
        <dbReference type="ARBA" id="ARBA00022605"/>
    </source>
</evidence>
<comment type="similarity">
    <text evidence="9 10">Belongs to the TrpA family.</text>
</comment>
<sequence length="271" mass="29856">MPKIQDKFKELKSKNEKALISYIMTGFPNENTTLSIVRGLVNGGTDIIELGFPFSDPIADGPVIQNASTISLNKGAKIEKFFKIVKKIRKETDIPLVLMTYTNVLYTHGYTKFMSRVKKVGIDGLILPDMSIEESKDYLKSAKKNKLDTIFLVSPNTNNARLRKIAKASSGFLYMVSVFGTTGVQTKIHKYTIDSIKNAKKIVGGKLPIGIGFGVSTPSDVKKYVSVGVDAVIVGSANLKIIENTPSSKLQKRITEYTKKLKRSTRIGKAT</sequence>
<reference evidence="11" key="1">
    <citation type="journal article" date="2014" name="Genome Biol. Evol.">
        <title>Pangenome evidence for extensive interdomain horizontal transfer affecting lineage core and shell genes in uncultured planktonic thaumarchaeota and euryarchaeota.</title>
        <authorList>
            <person name="Deschamps P."/>
            <person name="Zivanovic Y."/>
            <person name="Moreira D."/>
            <person name="Rodriguez-Valera F."/>
            <person name="Lopez-Garcia P."/>
        </authorList>
    </citation>
    <scope>NUCLEOTIDE SEQUENCE</scope>
</reference>
<evidence type="ECO:0000256" key="1">
    <source>
        <dbReference type="ARBA" id="ARBA00003365"/>
    </source>
</evidence>
<comment type="pathway">
    <text evidence="2 9">Amino-acid biosynthesis; L-tryptophan biosynthesis; L-tryptophan from chorismate: step 5/5.</text>
</comment>
<dbReference type="GO" id="GO:0004834">
    <property type="term" value="F:tryptophan synthase activity"/>
    <property type="evidence" value="ECO:0007669"/>
    <property type="project" value="UniProtKB-UniRule"/>
</dbReference>
<dbReference type="PANTHER" id="PTHR43406:SF1">
    <property type="entry name" value="TRYPTOPHAN SYNTHASE ALPHA CHAIN, CHLOROPLASTIC"/>
    <property type="match status" value="1"/>
</dbReference>
<dbReference type="FunFam" id="3.20.20.70:FF:000037">
    <property type="entry name" value="Tryptophan synthase alpha chain"/>
    <property type="match status" value="1"/>
</dbReference>
<dbReference type="SUPFAM" id="SSF51366">
    <property type="entry name" value="Ribulose-phoshate binding barrel"/>
    <property type="match status" value="1"/>
</dbReference>
<dbReference type="InterPro" id="IPR002028">
    <property type="entry name" value="Trp_synthase_suA"/>
</dbReference>
<dbReference type="InterPro" id="IPR013785">
    <property type="entry name" value="Aldolase_TIM"/>
</dbReference>
<name>A0A075G1L3_9ARCH</name>
<keyword evidence="6 9" id="KW-0057">Aromatic amino acid biosynthesis</keyword>
<protein>
    <recommendedName>
        <fullName evidence="9">Tryptophan synthase alpha chain</fullName>
        <ecNumber evidence="9">4.2.1.20</ecNumber>
    </recommendedName>
</protein>
<evidence type="ECO:0000256" key="6">
    <source>
        <dbReference type="ARBA" id="ARBA00023141"/>
    </source>
</evidence>
<gene>
    <name evidence="9 11" type="primary">trpA</name>
</gene>
<organism evidence="11">
    <name type="scientific">uncultured marine thaumarchaeote AD1000_69_B10</name>
    <dbReference type="NCBI Taxonomy" id="1455931"/>
    <lineage>
        <taxon>Archaea</taxon>
        <taxon>Nitrososphaerota</taxon>
        <taxon>environmental samples</taxon>
    </lineage>
</organism>
<keyword evidence="5 9" id="KW-0822">Tryptophan biosynthesis</keyword>
<dbReference type="AlphaFoldDB" id="A0A075G1L3"/>
<evidence type="ECO:0000313" key="11">
    <source>
        <dbReference type="EMBL" id="AIE95636.1"/>
    </source>
</evidence>
<dbReference type="CDD" id="cd04724">
    <property type="entry name" value="Tryptophan_synthase_alpha"/>
    <property type="match status" value="1"/>
</dbReference>
<proteinExistence type="inferred from homology"/>
<dbReference type="PROSITE" id="PS00167">
    <property type="entry name" value="TRP_SYNTHASE_ALPHA"/>
    <property type="match status" value="1"/>
</dbReference>
<dbReference type="Gene3D" id="3.20.20.70">
    <property type="entry name" value="Aldolase class I"/>
    <property type="match status" value="1"/>
</dbReference>
<keyword evidence="7 9" id="KW-0456">Lyase</keyword>
<evidence type="ECO:0000256" key="3">
    <source>
        <dbReference type="ARBA" id="ARBA00011270"/>
    </source>
</evidence>
<dbReference type="EMBL" id="KF900457">
    <property type="protein sequence ID" value="AIE95636.1"/>
    <property type="molecule type" value="Genomic_DNA"/>
</dbReference>
<keyword evidence="4 9" id="KW-0028">Amino-acid biosynthesis</keyword>